<accession>M7TQK0</accession>
<dbReference type="OrthoDB" id="5595695at2759"/>
<dbReference type="InterPro" id="IPR032466">
    <property type="entry name" value="Metal_Hydrolase"/>
</dbReference>
<dbReference type="InterPro" id="IPR051781">
    <property type="entry name" value="Metallo-dep_Hydrolase"/>
</dbReference>
<dbReference type="Gene3D" id="1.20.58.520">
    <property type="entry name" value="Amidohydrolase"/>
    <property type="match status" value="1"/>
</dbReference>
<dbReference type="EMBL" id="KB705509">
    <property type="protein sequence ID" value="EMR72166.1"/>
    <property type="molecule type" value="Genomic_DNA"/>
</dbReference>
<dbReference type="HOGENOM" id="CLU_023620_6_1_1"/>
<proteinExistence type="predicted"/>
<dbReference type="InterPro" id="IPR011059">
    <property type="entry name" value="Metal-dep_hydrolase_composite"/>
</dbReference>
<dbReference type="KEGG" id="ela:UCREL1_784"/>
<dbReference type="Proteomes" id="UP000012174">
    <property type="component" value="Unassembled WGS sequence"/>
</dbReference>
<reference evidence="4" key="1">
    <citation type="journal article" date="2013" name="Genome Announc.">
        <title>Draft genome sequence of the grapevine dieback fungus Eutypa lata UCR-EL1.</title>
        <authorList>
            <person name="Blanco-Ulate B."/>
            <person name="Rolshausen P.E."/>
            <person name="Cantu D."/>
        </authorList>
    </citation>
    <scope>NUCLEOTIDE SEQUENCE [LARGE SCALE GENOMIC DNA]</scope>
    <source>
        <strain evidence="4">UCR-EL1</strain>
    </source>
</reference>
<dbReference type="PANTHER" id="PTHR43135:SF3">
    <property type="entry name" value="ALPHA-D-RIBOSE 1-METHYLPHOSPHONATE 5-TRIPHOSPHATE DIPHOSPHATASE"/>
    <property type="match status" value="1"/>
</dbReference>
<dbReference type="Pfam" id="PF01979">
    <property type="entry name" value="Amidohydro_1"/>
    <property type="match status" value="1"/>
</dbReference>
<sequence length="374" mass="39078">MLLRTPTMVGTPELVINNVRIFNGTEVLPGTHSVVVSEGLITSISEALASPTSNNTTTVIDGTGCSLVPGLIDSHVHVTTAQDLDNLASYGITAACDMGCFPASMLSQIRALTTDGSGPPRPHLLSAGTPATSPGSAHSHIPAMPAEALLTDPADADRFVKNRLTVDCSDYVKLIADVPGPSQALLDALTAATRAAGLHTVVHAATAEPFRMAVRSGADCVTHAPLDAAIDDAVAGELRDRDGTVVATLTMMENIASWRETANFEHSLESVRVLRRAGVRLLAGTDANSLPGRAVKHGESLARELELAVMAGLEPLEALRSATSLPAEYWGMTGRGMVGAGMRADLLLVDGEPWSDISDLRKIRAVYIGGRAVV</sequence>
<dbReference type="Gene3D" id="3.40.50.10910">
    <property type="entry name" value="Amidohydrolase"/>
    <property type="match status" value="1"/>
</dbReference>
<dbReference type="InterPro" id="IPR006680">
    <property type="entry name" value="Amidohydro-rel"/>
</dbReference>
<keyword evidence="3" id="KW-0378">Hydrolase</keyword>
<evidence type="ECO:0000256" key="1">
    <source>
        <dbReference type="SAM" id="MobiDB-lite"/>
    </source>
</evidence>
<name>M7TQK0_EUTLA</name>
<evidence type="ECO:0000259" key="2">
    <source>
        <dbReference type="Pfam" id="PF01979"/>
    </source>
</evidence>
<dbReference type="SUPFAM" id="SSF51338">
    <property type="entry name" value="Composite domain of metallo-dependent hydrolases"/>
    <property type="match status" value="1"/>
</dbReference>
<organism evidence="3 4">
    <name type="scientific">Eutypa lata (strain UCR-EL1)</name>
    <name type="common">Grapevine dieback disease fungus</name>
    <name type="synonym">Eutypa armeniacae</name>
    <dbReference type="NCBI Taxonomy" id="1287681"/>
    <lineage>
        <taxon>Eukaryota</taxon>
        <taxon>Fungi</taxon>
        <taxon>Dikarya</taxon>
        <taxon>Ascomycota</taxon>
        <taxon>Pezizomycotina</taxon>
        <taxon>Sordariomycetes</taxon>
        <taxon>Xylariomycetidae</taxon>
        <taxon>Xylariales</taxon>
        <taxon>Diatrypaceae</taxon>
        <taxon>Eutypa</taxon>
    </lineage>
</organism>
<keyword evidence="4" id="KW-1185">Reference proteome</keyword>
<dbReference type="STRING" id="1287681.M7TQK0"/>
<feature type="domain" description="Amidohydrolase-related" evidence="2">
    <location>
        <begin position="67"/>
        <end position="373"/>
    </location>
</feature>
<feature type="region of interest" description="Disordered" evidence="1">
    <location>
        <begin position="115"/>
        <end position="138"/>
    </location>
</feature>
<dbReference type="PANTHER" id="PTHR43135">
    <property type="entry name" value="ALPHA-D-RIBOSE 1-METHYLPHOSPHONATE 5-TRIPHOSPHATE DIPHOSPHATASE"/>
    <property type="match status" value="1"/>
</dbReference>
<protein>
    <submittedName>
        <fullName evidence="3">Putative amidohydrolase protein</fullName>
    </submittedName>
</protein>
<dbReference type="Gene3D" id="3.30.110.90">
    <property type="entry name" value="Amidohydrolase"/>
    <property type="match status" value="1"/>
</dbReference>
<dbReference type="GO" id="GO:0016810">
    <property type="term" value="F:hydrolase activity, acting on carbon-nitrogen (but not peptide) bonds"/>
    <property type="evidence" value="ECO:0007669"/>
    <property type="project" value="InterPro"/>
</dbReference>
<evidence type="ECO:0000313" key="4">
    <source>
        <dbReference type="Proteomes" id="UP000012174"/>
    </source>
</evidence>
<dbReference type="Gene3D" id="2.30.40.10">
    <property type="entry name" value="Urease, subunit C, domain 1"/>
    <property type="match status" value="1"/>
</dbReference>
<dbReference type="OMA" id="ALGMGEW"/>
<dbReference type="AlphaFoldDB" id="M7TQK0"/>
<gene>
    <name evidence="3" type="ORF">UCREL1_784</name>
</gene>
<dbReference type="SUPFAM" id="SSF51556">
    <property type="entry name" value="Metallo-dependent hydrolases"/>
    <property type="match status" value="1"/>
</dbReference>
<evidence type="ECO:0000313" key="3">
    <source>
        <dbReference type="EMBL" id="EMR72166.1"/>
    </source>
</evidence>